<proteinExistence type="predicted"/>
<keyword evidence="1" id="KW-0812">Transmembrane</keyword>
<evidence type="ECO:0000313" key="2">
    <source>
        <dbReference type="EMBL" id="HIY69385.1"/>
    </source>
</evidence>
<feature type="transmembrane region" description="Helical" evidence="1">
    <location>
        <begin position="54"/>
        <end position="74"/>
    </location>
</feature>
<organism evidence="2 3">
    <name type="scientific">Candidatus Alistipes intestinigallinarum</name>
    <dbReference type="NCBI Taxonomy" id="2838440"/>
    <lineage>
        <taxon>Bacteria</taxon>
        <taxon>Pseudomonadati</taxon>
        <taxon>Bacteroidota</taxon>
        <taxon>Bacteroidia</taxon>
        <taxon>Bacteroidales</taxon>
        <taxon>Rikenellaceae</taxon>
        <taxon>Alistipes</taxon>
    </lineage>
</organism>
<evidence type="ECO:0000313" key="3">
    <source>
        <dbReference type="Proteomes" id="UP000886844"/>
    </source>
</evidence>
<evidence type="ECO:0000256" key="1">
    <source>
        <dbReference type="SAM" id="Phobius"/>
    </source>
</evidence>
<dbReference type="Proteomes" id="UP000886844">
    <property type="component" value="Unassembled WGS sequence"/>
</dbReference>
<keyword evidence="1" id="KW-1133">Transmembrane helix</keyword>
<keyword evidence="1" id="KW-0472">Membrane</keyword>
<sequence length="148" mass="16510">MNKILLLPYSFKRIGWVLFIPTALLGLLMAIDGFNGFPTFLLPDSTAGSETLSRVSNNIVLIGVLLGTLLITCSRERIEDELITRIRLNALLAALYATIGIAVIAALLLYDFAYLNFLIFNLCLLPVLFLVIERVMLWRLGKEAAHEE</sequence>
<protein>
    <submittedName>
        <fullName evidence="2">Uncharacterized protein</fullName>
    </submittedName>
</protein>
<gene>
    <name evidence="2" type="ORF">H9828_08210</name>
</gene>
<reference evidence="2" key="2">
    <citation type="submission" date="2021-04" db="EMBL/GenBank/DDBJ databases">
        <authorList>
            <person name="Gilroy R."/>
        </authorList>
    </citation>
    <scope>NUCLEOTIDE SEQUENCE</scope>
    <source>
        <strain evidence="2">5134</strain>
    </source>
</reference>
<dbReference type="AlphaFoldDB" id="A0A9D1Z1H1"/>
<dbReference type="EMBL" id="DXDA01000064">
    <property type="protein sequence ID" value="HIY69385.1"/>
    <property type="molecule type" value="Genomic_DNA"/>
</dbReference>
<name>A0A9D1Z1H1_9BACT</name>
<feature type="transmembrane region" description="Helical" evidence="1">
    <location>
        <begin position="114"/>
        <end position="132"/>
    </location>
</feature>
<accession>A0A9D1Z1H1</accession>
<comment type="caution">
    <text evidence="2">The sequence shown here is derived from an EMBL/GenBank/DDBJ whole genome shotgun (WGS) entry which is preliminary data.</text>
</comment>
<feature type="transmembrane region" description="Helical" evidence="1">
    <location>
        <begin position="86"/>
        <end position="108"/>
    </location>
</feature>
<reference evidence="2" key="1">
    <citation type="journal article" date="2021" name="PeerJ">
        <title>Extensive microbial diversity within the chicken gut microbiome revealed by metagenomics and culture.</title>
        <authorList>
            <person name="Gilroy R."/>
            <person name="Ravi A."/>
            <person name="Getino M."/>
            <person name="Pursley I."/>
            <person name="Horton D.L."/>
            <person name="Alikhan N.F."/>
            <person name="Baker D."/>
            <person name="Gharbi K."/>
            <person name="Hall N."/>
            <person name="Watson M."/>
            <person name="Adriaenssens E.M."/>
            <person name="Foster-Nyarko E."/>
            <person name="Jarju S."/>
            <person name="Secka A."/>
            <person name="Antonio M."/>
            <person name="Oren A."/>
            <person name="Chaudhuri R.R."/>
            <person name="La Ragione R."/>
            <person name="Hildebrand F."/>
            <person name="Pallen M.J."/>
        </authorList>
    </citation>
    <scope>NUCLEOTIDE SEQUENCE</scope>
    <source>
        <strain evidence="2">5134</strain>
    </source>
</reference>